<comment type="caution">
    <text evidence="2">The sequence shown here is derived from an EMBL/GenBank/DDBJ whole genome shotgun (WGS) entry which is preliminary data.</text>
</comment>
<organism evidence="2 3">
    <name type="scientific">Papaver atlanticum</name>
    <dbReference type="NCBI Taxonomy" id="357466"/>
    <lineage>
        <taxon>Eukaryota</taxon>
        <taxon>Viridiplantae</taxon>
        <taxon>Streptophyta</taxon>
        <taxon>Embryophyta</taxon>
        <taxon>Tracheophyta</taxon>
        <taxon>Spermatophyta</taxon>
        <taxon>Magnoliopsida</taxon>
        <taxon>Ranunculales</taxon>
        <taxon>Papaveraceae</taxon>
        <taxon>Papaveroideae</taxon>
        <taxon>Papaver</taxon>
    </lineage>
</organism>
<feature type="compositionally biased region" description="Acidic residues" evidence="1">
    <location>
        <begin position="71"/>
        <end position="83"/>
    </location>
</feature>
<evidence type="ECO:0000313" key="2">
    <source>
        <dbReference type="EMBL" id="KAI3958666.1"/>
    </source>
</evidence>
<protein>
    <submittedName>
        <fullName evidence="2">Uncharacterized protein</fullName>
    </submittedName>
</protein>
<dbReference type="Proteomes" id="UP001202328">
    <property type="component" value="Unassembled WGS sequence"/>
</dbReference>
<accession>A0AAD4TFX0</accession>
<keyword evidence="3" id="KW-1185">Reference proteome</keyword>
<evidence type="ECO:0000313" key="3">
    <source>
        <dbReference type="Proteomes" id="UP001202328"/>
    </source>
</evidence>
<feature type="region of interest" description="Disordered" evidence="1">
    <location>
        <begin position="154"/>
        <end position="177"/>
    </location>
</feature>
<feature type="region of interest" description="Disordered" evidence="1">
    <location>
        <begin position="71"/>
        <end position="112"/>
    </location>
</feature>
<name>A0AAD4TFX0_9MAGN</name>
<evidence type="ECO:0000256" key="1">
    <source>
        <dbReference type="SAM" id="MobiDB-lite"/>
    </source>
</evidence>
<reference evidence="2" key="1">
    <citation type="submission" date="2022-04" db="EMBL/GenBank/DDBJ databases">
        <title>A functionally conserved STORR gene fusion in Papaver species that diverged 16.8 million years ago.</title>
        <authorList>
            <person name="Catania T."/>
        </authorList>
    </citation>
    <scope>NUCLEOTIDE SEQUENCE</scope>
    <source>
        <strain evidence="2">S-188037</strain>
    </source>
</reference>
<dbReference type="EMBL" id="JAJJMB010001096">
    <property type="protein sequence ID" value="KAI3958666.1"/>
    <property type="molecule type" value="Genomic_DNA"/>
</dbReference>
<feature type="compositionally biased region" description="Acidic residues" evidence="1">
    <location>
        <begin position="93"/>
        <end position="112"/>
    </location>
</feature>
<sequence>MASTSMCVLRQLHYEKERIGNWIQFGSIDWIQYGSSKNNWNMVLPPASSHDAGVATDVIINVPKVLPIANEEESCEQESDEDSLSGTSTVEYDYTEEEYPSEEEEDYEDSEVDATTIEEIRQVLQKTVSNNKCSIEMKENNEGEVGMANSTAIEENKEGEAGMTYSTQTEETKEDEL</sequence>
<gene>
    <name evidence="2" type="ORF">MKW98_030331</name>
</gene>
<proteinExistence type="predicted"/>
<dbReference type="AlphaFoldDB" id="A0AAD4TFX0"/>